<keyword evidence="1" id="KW-1185">Reference proteome</keyword>
<organism evidence="1 2">
    <name type="scientific">Danio rerio</name>
    <name type="common">Zebrafish</name>
    <name type="synonym">Brachydanio rerio</name>
    <dbReference type="NCBI Taxonomy" id="7955"/>
    <lineage>
        <taxon>Eukaryota</taxon>
        <taxon>Metazoa</taxon>
        <taxon>Chordata</taxon>
        <taxon>Craniata</taxon>
        <taxon>Vertebrata</taxon>
        <taxon>Euteleostomi</taxon>
        <taxon>Actinopterygii</taxon>
        <taxon>Neopterygii</taxon>
        <taxon>Teleostei</taxon>
        <taxon>Ostariophysi</taxon>
        <taxon>Cypriniformes</taxon>
        <taxon>Danionidae</taxon>
        <taxon>Danioninae</taxon>
        <taxon>Danio</taxon>
    </lineage>
</organism>
<sequence>MNTHNAIRLVSLLSIWMLAAQGQIFQPQLAPANFLGRITSNTVILQQPYCVFTQTCPGCEIWLVAALSTGTGNFNALVNISSPISLSVSPYPTAFLPSSAQFFLTRVGPLANFPCNTAPAFPYFTVGADGICTGINCNGVLPVGSIVSFRYLLIDPSNYTVVNMTNWGGPFNLTTLLSYQTINDGLSARSGAMVVITTLLCVAGALLLLVFFIMLCVSCCGKKDGKTVTVMSSIRIPRYDTHNLKEHVHPYDNQAYEPDAKNYSTSQTLPKSPVRK</sequence>
<dbReference type="Proteomes" id="UP000000437">
    <property type="component" value="Chromosome 5"/>
</dbReference>
<evidence type="ECO:0000313" key="1">
    <source>
        <dbReference type="Proteomes" id="UP000000437"/>
    </source>
</evidence>
<reference evidence="2" key="1">
    <citation type="submission" date="2025-08" db="UniProtKB">
        <authorList>
            <consortium name="RefSeq"/>
        </authorList>
    </citation>
    <scope>IDENTIFICATION</scope>
    <source>
        <strain evidence="2">Tuebingen</strain>
        <tissue evidence="2">Fibroblasts and whole tissue</tissue>
    </source>
</reference>
<name>A0AC58JL78_DANRE</name>
<accession>A0AC58JL78</accession>
<proteinExistence type="predicted"/>
<dbReference type="RefSeq" id="XP_073807239.1">
    <property type="nucleotide sequence ID" value="XM_073951138.1"/>
</dbReference>
<evidence type="ECO:0000313" key="2">
    <source>
        <dbReference type="RefSeq" id="XP_073807239.1"/>
    </source>
</evidence>
<gene>
    <name evidence="2" type="primary">upk3b</name>
    <name evidence="2" type="synonym">si:dkey-93f15.2</name>
    <name evidence="2" type="synonym">upk3l</name>
</gene>
<protein>
    <submittedName>
        <fullName evidence="2">Uroplakin-3b isoform X1</fullName>
    </submittedName>
</protein>